<sequence>MGCFANFFRYIYAFLALIAIFIMILILTLPTYWSYCGDTKCNLQFYMNPSHAFCIHNSNFLCPPEYRTSNTHRVIWIIYILIIPIILVCAILNFVTALLCCPFGPKGVTTATGLSAFLCFICIFMSMLSFGTKKVSYVGITNRPGPTAYIAIIEFILLVSMTVLSSFVSFLSKLCL</sequence>
<reference evidence="3" key="2">
    <citation type="submission" date="2020-10" db="UniProtKB">
        <authorList>
            <consortium name="WormBaseParasite"/>
        </authorList>
    </citation>
    <scope>IDENTIFICATION</scope>
</reference>
<reference evidence="2" key="1">
    <citation type="journal article" date="2013" name="Genetics">
        <title>The draft genome and transcriptome of Panagrellus redivivus are shaped by the harsh demands of a free-living lifestyle.</title>
        <authorList>
            <person name="Srinivasan J."/>
            <person name="Dillman A.R."/>
            <person name="Macchietto M.G."/>
            <person name="Heikkinen L."/>
            <person name="Lakso M."/>
            <person name="Fracchia K.M."/>
            <person name="Antoshechkin I."/>
            <person name="Mortazavi A."/>
            <person name="Wong G."/>
            <person name="Sternberg P.W."/>
        </authorList>
    </citation>
    <scope>NUCLEOTIDE SEQUENCE [LARGE SCALE GENOMIC DNA]</scope>
    <source>
        <strain evidence="2">MT8872</strain>
    </source>
</reference>
<evidence type="ECO:0000313" key="2">
    <source>
        <dbReference type="Proteomes" id="UP000492821"/>
    </source>
</evidence>
<accession>A0A7E4W6K8</accession>
<organism evidence="2 3">
    <name type="scientific">Panagrellus redivivus</name>
    <name type="common">Microworm</name>
    <dbReference type="NCBI Taxonomy" id="6233"/>
    <lineage>
        <taxon>Eukaryota</taxon>
        <taxon>Metazoa</taxon>
        <taxon>Ecdysozoa</taxon>
        <taxon>Nematoda</taxon>
        <taxon>Chromadorea</taxon>
        <taxon>Rhabditida</taxon>
        <taxon>Tylenchina</taxon>
        <taxon>Panagrolaimomorpha</taxon>
        <taxon>Panagrolaimoidea</taxon>
        <taxon>Panagrolaimidae</taxon>
        <taxon>Panagrellus</taxon>
    </lineage>
</organism>
<feature type="transmembrane region" description="Helical" evidence="1">
    <location>
        <begin position="108"/>
        <end position="128"/>
    </location>
</feature>
<protein>
    <submittedName>
        <fullName evidence="3">Uncharacterized protein</fullName>
    </submittedName>
</protein>
<dbReference type="Proteomes" id="UP000492821">
    <property type="component" value="Unassembled WGS sequence"/>
</dbReference>
<proteinExistence type="predicted"/>
<feature type="transmembrane region" description="Helical" evidence="1">
    <location>
        <begin position="12"/>
        <end position="33"/>
    </location>
</feature>
<evidence type="ECO:0000256" key="1">
    <source>
        <dbReference type="SAM" id="Phobius"/>
    </source>
</evidence>
<name>A0A7E4W6K8_PANRE</name>
<feature type="transmembrane region" description="Helical" evidence="1">
    <location>
        <begin position="74"/>
        <end position="101"/>
    </location>
</feature>
<keyword evidence="1" id="KW-0472">Membrane</keyword>
<evidence type="ECO:0000313" key="3">
    <source>
        <dbReference type="WBParaSite" id="Pan_g7965.t1"/>
    </source>
</evidence>
<keyword evidence="1" id="KW-0812">Transmembrane</keyword>
<feature type="transmembrane region" description="Helical" evidence="1">
    <location>
        <begin position="148"/>
        <end position="171"/>
    </location>
</feature>
<dbReference type="AlphaFoldDB" id="A0A7E4W6K8"/>
<keyword evidence="2" id="KW-1185">Reference proteome</keyword>
<keyword evidence="1" id="KW-1133">Transmembrane helix</keyword>
<dbReference type="WBParaSite" id="Pan_g7965.t1">
    <property type="protein sequence ID" value="Pan_g7965.t1"/>
    <property type="gene ID" value="Pan_g7965"/>
</dbReference>